<keyword evidence="2" id="KW-1185">Reference proteome</keyword>
<sequence length="154" mass="17262">MRYVIAFLASCALIEPVYSQSPSTATDSRLNGTWIVESTEMDGEQVDGFNGSRIRIDGKSLRWTIKLRTLERVLTVDRSVTPNRFDQTVVKPGAPNKSVLGIYRFDRDRLVLCRADAGCPRPEEFVTKPDDCSLTLILRRESVRSPTPELKDGG</sequence>
<dbReference type="NCBIfam" id="TIGR03067">
    <property type="entry name" value="Planc_TIGR03067"/>
    <property type="match status" value="1"/>
</dbReference>
<dbReference type="Proteomes" id="UP000225740">
    <property type="component" value="Unassembled WGS sequence"/>
</dbReference>
<proteinExistence type="predicted"/>
<name>A0A2G1VY85_9BACT</name>
<dbReference type="GeneID" id="90612129"/>
<dbReference type="OrthoDB" id="213175at2"/>
<reference evidence="1 2" key="1">
    <citation type="submission" date="2017-06" db="EMBL/GenBank/DDBJ databases">
        <title>Description of Rhodopirellula bahusiensis sp. nov.</title>
        <authorList>
            <person name="Kizina J."/>
            <person name="Harder J."/>
        </authorList>
    </citation>
    <scope>NUCLEOTIDE SEQUENCE [LARGE SCALE GENOMIC DNA]</scope>
    <source>
        <strain evidence="1 2">SWK21</strain>
    </source>
</reference>
<evidence type="ECO:0000313" key="2">
    <source>
        <dbReference type="Proteomes" id="UP000225740"/>
    </source>
</evidence>
<dbReference type="EMBL" id="NIZW01000045">
    <property type="protein sequence ID" value="PHQ31590.1"/>
    <property type="molecule type" value="Genomic_DNA"/>
</dbReference>
<dbReference type="RefSeq" id="WP_099264306.1">
    <property type="nucleotide sequence ID" value="NZ_NIZW01000045.1"/>
</dbReference>
<evidence type="ECO:0000313" key="1">
    <source>
        <dbReference type="EMBL" id="PHQ31590.1"/>
    </source>
</evidence>
<dbReference type="AlphaFoldDB" id="A0A2G1VY85"/>
<organism evidence="1 2">
    <name type="scientific">Rhodopirellula bahusiensis</name>
    <dbReference type="NCBI Taxonomy" id="2014065"/>
    <lineage>
        <taxon>Bacteria</taxon>
        <taxon>Pseudomonadati</taxon>
        <taxon>Planctomycetota</taxon>
        <taxon>Planctomycetia</taxon>
        <taxon>Pirellulales</taxon>
        <taxon>Pirellulaceae</taxon>
        <taxon>Rhodopirellula</taxon>
    </lineage>
</organism>
<gene>
    <name evidence="1" type="ORF">CEE69_30390</name>
</gene>
<comment type="caution">
    <text evidence="1">The sequence shown here is derived from an EMBL/GenBank/DDBJ whole genome shotgun (WGS) entry which is preliminary data.</text>
</comment>
<evidence type="ECO:0008006" key="3">
    <source>
        <dbReference type="Google" id="ProtNLM"/>
    </source>
</evidence>
<protein>
    <recommendedName>
        <fullName evidence="3">TIGR03067 domain-containing protein</fullName>
    </recommendedName>
</protein>
<dbReference type="InterPro" id="IPR017504">
    <property type="entry name" value="CHP03067_Planctomycetes"/>
</dbReference>
<accession>A0A2G1VY85</accession>